<feature type="transmembrane region" description="Helical" evidence="5">
    <location>
        <begin position="29"/>
        <end position="51"/>
    </location>
</feature>
<evidence type="ECO:0000313" key="7">
    <source>
        <dbReference type="EMBL" id="CEF61328.1"/>
    </source>
</evidence>
<evidence type="ECO:0000256" key="1">
    <source>
        <dbReference type="ARBA" id="ARBA00004370"/>
    </source>
</evidence>
<reference evidence="8" key="1">
    <citation type="submission" date="2014-09" db="EMBL/GenBank/DDBJ databases">
        <authorList>
            <person name="Martin A.A."/>
        </authorList>
    </citation>
    <scope>NUCLEOTIDE SEQUENCE</scope>
    <source>
        <strain evidence="8">ED321</strain>
    </source>
</reference>
<evidence type="ECO:0000313" key="9">
    <source>
        <dbReference type="WBParaSite" id="SRAE_0000045400.1"/>
    </source>
</evidence>
<protein>
    <submittedName>
        <fullName evidence="7">GPCR, rhodopsin-like, 7TM domain and 7TM GPCR,serpentine receptor class v (Srv) family-containing protein</fullName>
    </submittedName>
</protein>
<keyword evidence="4 5" id="KW-0472">Membrane</keyword>
<evidence type="ECO:0000259" key="6">
    <source>
        <dbReference type="PROSITE" id="PS50262"/>
    </source>
</evidence>
<keyword evidence="7" id="KW-0675">Receptor</keyword>
<evidence type="ECO:0000256" key="5">
    <source>
        <dbReference type="SAM" id="Phobius"/>
    </source>
</evidence>
<gene>
    <name evidence="7 9 10" type="ORF">SRAE_0000045400</name>
</gene>
<dbReference type="EMBL" id="LN609407">
    <property type="protein sequence ID" value="CEF61328.1"/>
    <property type="molecule type" value="Genomic_DNA"/>
</dbReference>
<dbReference type="Proteomes" id="UP000035682">
    <property type="component" value="Unplaced"/>
</dbReference>
<dbReference type="GO" id="GO:0016020">
    <property type="term" value="C:membrane"/>
    <property type="evidence" value="ECO:0007669"/>
    <property type="project" value="UniProtKB-SubCell"/>
</dbReference>
<evidence type="ECO:0000313" key="8">
    <source>
        <dbReference type="Proteomes" id="UP000035682"/>
    </source>
</evidence>
<feature type="transmembrane region" description="Helical" evidence="5">
    <location>
        <begin position="121"/>
        <end position="141"/>
    </location>
</feature>
<keyword evidence="2 5" id="KW-0812">Transmembrane</keyword>
<dbReference type="PROSITE" id="PS50262">
    <property type="entry name" value="G_PROTEIN_RECEP_F1_2"/>
    <property type="match status" value="1"/>
</dbReference>
<comment type="subcellular location">
    <subcellularLocation>
        <location evidence="1">Membrane</location>
    </subcellularLocation>
</comment>
<feature type="transmembrane region" description="Helical" evidence="5">
    <location>
        <begin position="395"/>
        <end position="418"/>
    </location>
</feature>
<evidence type="ECO:0000313" key="10">
    <source>
        <dbReference type="WormBase" id="SRAE_0000045400"/>
    </source>
</evidence>
<dbReference type="CTD" id="36373696"/>
<proteinExistence type="predicted"/>
<evidence type="ECO:0000256" key="2">
    <source>
        <dbReference type="ARBA" id="ARBA00022692"/>
    </source>
</evidence>
<dbReference type="GeneID" id="36373696"/>
<dbReference type="AlphaFoldDB" id="A0A090MSQ8"/>
<dbReference type="WBParaSite" id="SRAE_0000045400.1">
    <property type="protein sequence ID" value="SRAE_0000045400.1"/>
    <property type="gene ID" value="WBGene00256198"/>
</dbReference>
<dbReference type="InterPro" id="IPR019426">
    <property type="entry name" value="7TM_GPCR_serpentine_rcpt_Srv"/>
</dbReference>
<dbReference type="WormBase" id="SRAE_0000045400">
    <property type="protein sequence ID" value="SRP06879"/>
    <property type="gene ID" value="WBGene00256198"/>
</dbReference>
<accession>A0A090MSQ8</accession>
<name>A0A090MSQ8_STRRB</name>
<keyword evidence="3 5" id="KW-1133">Transmembrane helix</keyword>
<reference evidence="9" key="3">
    <citation type="submission" date="2020-12" db="UniProtKB">
        <authorList>
            <consortium name="WormBaseParasite"/>
        </authorList>
    </citation>
    <scope>IDENTIFICATION</scope>
</reference>
<dbReference type="RefSeq" id="XP_024500537.1">
    <property type="nucleotide sequence ID" value="XM_024646346.1"/>
</dbReference>
<dbReference type="Gene3D" id="1.20.1070.10">
    <property type="entry name" value="Rhodopsin 7-helix transmembrane proteins"/>
    <property type="match status" value="2"/>
</dbReference>
<organism evidence="7">
    <name type="scientific">Strongyloides ratti</name>
    <name type="common">Parasitic roundworm</name>
    <dbReference type="NCBI Taxonomy" id="34506"/>
    <lineage>
        <taxon>Eukaryota</taxon>
        <taxon>Metazoa</taxon>
        <taxon>Ecdysozoa</taxon>
        <taxon>Nematoda</taxon>
        <taxon>Chromadorea</taxon>
        <taxon>Rhabditida</taxon>
        <taxon>Tylenchina</taxon>
        <taxon>Panagrolaimomorpha</taxon>
        <taxon>Strongyloidoidea</taxon>
        <taxon>Strongyloididae</taxon>
        <taxon>Strongyloides</taxon>
    </lineage>
</organism>
<sequence>MNNNYSELFITKIGKYLPFIYPQIESYEIAIILISASISYILHICAAITIIKSWKVTDVLKSAYFKAVVFGSFTDIINNFCCNLTMFSNQIKPIVDYLEHNYTEIHLIIFDVAKFISNITYYIQIVNFFFISIIRFVAVYFPLNGNMLIEKKYIYFQTIVVFYSIGLTSFKRIYCIFPYKYWDNSVEYTRGEILGGFTCSNIFNLSVNNYYYIMIIFVHSLIIISIILTISVLYKIKKVRIIKSTVHSDNLNKEKREIHILSNFFFNLYTVCTQGTIIVEYLKNNQSTIHLILWILIIIIMHWTYYTQNVNILFISTIRFISVFFPNNINKIIETNYIFYQSLVVVYSFGITLLKKIYCTFPYDYSNDDPRYFDGGKIGKYQCKYFLDMSKSEHYYSMVGLIHSLIIISIISTIAVLYKIRKINHTKSFYHQNDLTKQKKEYRLTRYVIVLICLKIIRLIEDQLYYMPVKINGYDESLFHINTLEKYHIQLN</sequence>
<evidence type="ECO:0000256" key="3">
    <source>
        <dbReference type="ARBA" id="ARBA00022989"/>
    </source>
</evidence>
<feature type="transmembrane region" description="Helical" evidence="5">
    <location>
        <begin position="337"/>
        <end position="358"/>
    </location>
</feature>
<dbReference type="SUPFAM" id="SSF81321">
    <property type="entry name" value="Family A G protein-coupled receptor-like"/>
    <property type="match status" value="1"/>
</dbReference>
<keyword evidence="8" id="KW-1185">Reference proteome</keyword>
<feature type="transmembrane region" description="Helical" evidence="5">
    <location>
        <begin position="153"/>
        <end position="174"/>
    </location>
</feature>
<feature type="transmembrane region" description="Helical" evidence="5">
    <location>
        <begin position="210"/>
        <end position="234"/>
    </location>
</feature>
<evidence type="ECO:0000256" key="4">
    <source>
        <dbReference type="ARBA" id="ARBA00023136"/>
    </source>
</evidence>
<dbReference type="Pfam" id="PF10323">
    <property type="entry name" value="7TM_GPCR_Srv"/>
    <property type="match status" value="1"/>
</dbReference>
<feature type="domain" description="G-protein coupled receptors family 1 profile" evidence="6">
    <location>
        <begin position="42"/>
        <end position="304"/>
    </location>
</feature>
<feature type="transmembrane region" description="Helical" evidence="5">
    <location>
        <begin position="288"/>
        <end position="306"/>
    </location>
</feature>
<reference evidence="7" key="2">
    <citation type="submission" date="2014-09" db="EMBL/GenBank/DDBJ databases">
        <authorList>
            <person name="Aslett A.Martin."/>
        </authorList>
    </citation>
    <scope>NUCLEOTIDE SEQUENCE</scope>
    <source>
        <strain evidence="7">ED321 Heterogonic</strain>
    </source>
</reference>
<dbReference type="InterPro" id="IPR017452">
    <property type="entry name" value="GPCR_Rhodpsn_7TM"/>
</dbReference>